<name>A0A3N4L927_9PEZI</name>
<reference evidence="3 4" key="1">
    <citation type="journal article" date="2018" name="Nat. Ecol. Evol.">
        <title>Pezizomycetes genomes reveal the molecular basis of ectomycorrhizal truffle lifestyle.</title>
        <authorList>
            <person name="Murat C."/>
            <person name="Payen T."/>
            <person name="Noel B."/>
            <person name="Kuo A."/>
            <person name="Morin E."/>
            <person name="Chen J."/>
            <person name="Kohler A."/>
            <person name="Krizsan K."/>
            <person name="Balestrini R."/>
            <person name="Da Silva C."/>
            <person name="Montanini B."/>
            <person name="Hainaut M."/>
            <person name="Levati E."/>
            <person name="Barry K.W."/>
            <person name="Belfiori B."/>
            <person name="Cichocki N."/>
            <person name="Clum A."/>
            <person name="Dockter R.B."/>
            <person name="Fauchery L."/>
            <person name="Guy J."/>
            <person name="Iotti M."/>
            <person name="Le Tacon F."/>
            <person name="Lindquist E.A."/>
            <person name="Lipzen A."/>
            <person name="Malagnac F."/>
            <person name="Mello A."/>
            <person name="Molinier V."/>
            <person name="Miyauchi S."/>
            <person name="Poulain J."/>
            <person name="Riccioni C."/>
            <person name="Rubini A."/>
            <person name="Sitrit Y."/>
            <person name="Splivallo R."/>
            <person name="Traeger S."/>
            <person name="Wang M."/>
            <person name="Zifcakova L."/>
            <person name="Wipf D."/>
            <person name="Zambonelli A."/>
            <person name="Paolocci F."/>
            <person name="Nowrousian M."/>
            <person name="Ottonello S."/>
            <person name="Baldrian P."/>
            <person name="Spatafora J.W."/>
            <person name="Henrissat B."/>
            <person name="Nagy L.G."/>
            <person name="Aury J.M."/>
            <person name="Wincker P."/>
            <person name="Grigoriev I.V."/>
            <person name="Bonfante P."/>
            <person name="Martin F.M."/>
        </authorList>
    </citation>
    <scope>NUCLEOTIDE SEQUENCE [LARGE SCALE GENOMIC DNA]</scope>
    <source>
        <strain evidence="3 4">CCBAS932</strain>
    </source>
</reference>
<organism evidence="3 4">
    <name type="scientific">Morchella conica CCBAS932</name>
    <dbReference type="NCBI Taxonomy" id="1392247"/>
    <lineage>
        <taxon>Eukaryota</taxon>
        <taxon>Fungi</taxon>
        <taxon>Dikarya</taxon>
        <taxon>Ascomycota</taxon>
        <taxon>Pezizomycotina</taxon>
        <taxon>Pezizomycetes</taxon>
        <taxon>Pezizales</taxon>
        <taxon>Morchellaceae</taxon>
        <taxon>Morchella</taxon>
    </lineage>
</organism>
<evidence type="ECO:0000256" key="1">
    <source>
        <dbReference type="SAM" id="MobiDB-lite"/>
    </source>
</evidence>
<gene>
    <name evidence="3" type="ORF">P167DRAFT_531401</name>
</gene>
<feature type="transmembrane region" description="Helical" evidence="2">
    <location>
        <begin position="23"/>
        <end position="40"/>
    </location>
</feature>
<feature type="region of interest" description="Disordered" evidence="1">
    <location>
        <begin position="53"/>
        <end position="76"/>
    </location>
</feature>
<protein>
    <recommendedName>
        <fullName evidence="5">Calcofluor white hypersensitive protein</fullName>
    </recommendedName>
</protein>
<keyword evidence="2" id="KW-1133">Transmembrane helix</keyword>
<sequence length="148" mass="15508">MSTGSSSTPNIPRASTGPPKNRIPAYLGLGAAAIVGYYLYTAGGDPNVAKKEMKHDAASASTTVRDQLPGRGKEAKASVEEAFARVGSEVDSTVREGKNRIAQGQKVLEETKDRAGSKIMNAVDQADLKLEEEAAKAKKSVGGWFGGK</sequence>
<feature type="region of interest" description="Disordered" evidence="1">
    <location>
        <begin position="1"/>
        <end position="23"/>
    </location>
</feature>
<keyword evidence="4" id="KW-1185">Reference proteome</keyword>
<evidence type="ECO:0008006" key="5">
    <source>
        <dbReference type="Google" id="ProtNLM"/>
    </source>
</evidence>
<dbReference type="EMBL" id="ML119106">
    <property type="protein sequence ID" value="RPB17141.1"/>
    <property type="molecule type" value="Genomic_DNA"/>
</dbReference>
<evidence type="ECO:0000256" key="2">
    <source>
        <dbReference type="SAM" id="Phobius"/>
    </source>
</evidence>
<evidence type="ECO:0000313" key="4">
    <source>
        <dbReference type="Proteomes" id="UP000277580"/>
    </source>
</evidence>
<dbReference type="OrthoDB" id="5355126at2759"/>
<dbReference type="AlphaFoldDB" id="A0A3N4L927"/>
<proteinExistence type="predicted"/>
<dbReference type="InParanoid" id="A0A3N4L927"/>
<evidence type="ECO:0000313" key="3">
    <source>
        <dbReference type="EMBL" id="RPB17141.1"/>
    </source>
</evidence>
<keyword evidence="2" id="KW-0472">Membrane</keyword>
<dbReference type="Proteomes" id="UP000277580">
    <property type="component" value="Unassembled WGS sequence"/>
</dbReference>
<accession>A0A3N4L927</accession>
<feature type="compositionally biased region" description="Polar residues" evidence="1">
    <location>
        <begin position="1"/>
        <end position="10"/>
    </location>
</feature>
<keyword evidence="2" id="KW-0812">Transmembrane</keyword>